<sequence length="114" mass="13181">MVVDVLNEIDTTVSRNEFKAAFFAKFPRADVELIWENVDNAISTALRRAAKENLITKGRRNGKIEIYASKQVVARMVKEREQREAASPNPVTEQNDRRTEQPVMHSEEGHDQWR</sequence>
<comment type="caution">
    <text evidence="2">The sequence shown here is derived from an EMBL/GenBank/DDBJ whole genome shotgun (WGS) entry which is preliminary data.</text>
</comment>
<organism evidence="2 3">
    <name type="scientific">Mycolicibacter sinensis (strain JDM601)</name>
    <name type="common">Mycobacterium sinense</name>
    <dbReference type="NCBI Taxonomy" id="875328"/>
    <lineage>
        <taxon>Bacteria</taxon>
        <taxon>Bacillati</taxon>
        <taxon>Actinomycetota</taxon>
        <taxon>Actinomycetes</taxon>
        <taxon>Mycobacteriales</taxon>
        <taxon>Mycobacteriaceae</taxon>
        <taxon>Mycolicibacter</taxon>
    </lineage>
</organism>
<gene>
    <name evidence="2" type="ORF">A5648_08965</name>
</gene>
<feature type="compositionally biased region" description="Basic and acidic residues" evidence="1">
    <location>
        <begin position="94"/>
        <end position="114"/>
    </location>
</feature>
<name>A0A1A3TP99_MYCSD</name>
<evidence type="ECO:0000256" key="1">
    <source>
        <dbReference type="SAM" id="MobiDB-lite"/>
    </source>
</evidence>
<reference evidence="3" key="1">
    <citation type="submission" date="2016-06" db="EMBL/GenBank/DDBJ databases">
        <authorList>
            <person name="Sutton G."/>
            <person name="Brinkac L."/>
            <person name="Sanka R."/>
            <person name="Adams M."/>
            <person name="Lau E."/>
            <person name="Garcia-Basteiro A."/>
            <person name="Lopez-Varela E."/>
            <person name="Palencia S."/>
        </authorList>
    </citation>
    <scope>NUCLEOTIDE SEQUENCE [LARGE SCALE GENOMIC DNA]</scope>
    <source>
        <strain evidence="3">1274684.2</strain>
    </source>
</reference>
<evidence type="ECO:0000313" key="3">
    <source>
        <dbReference type="Proteomes" id="UP000093759"/>
    </source>
</evidence>
<evidence type="ECO:0000313" key="2">
    <source>
        <dbReference type="EMBL" id="OBK84483.1"/>
    </source>
</evidence>
<dbReference type="EMBL" id="LZMF01000126">
    <property type="protein sequence ID" value="OBK84483.1"/>
    <property type="molecule type" value="Genomic_DNA"/>
</dbReference>
<feature type="region of interest" description="Disordered" evidence="1">
    <location>
        <begin position="77"/>
        <end position="114"/>
    </location>
</feature>
<dbReference type="Proteomes" id="UP000093759">
    <property type="component" value="Unassembled WGS sequence"/>
</dbReference>
<accession>A0A1A3TP99</accession>
<protein>
    <submittedName>
        <fullName evidence="2">Uncharacterized protein</fullName>
    </submittedName>
</protein>
<dbReference type="AlphaFoldDB" id="A0A1A3TP99"/>
<proteinExistence type="predicted"/>